<dbReference type="Proteomes" id="UP001431313">
    <property type="component" value="Unassembled WGS sequence"/>
</dbReference>
<keyword evidence="2" id="KW-1185">Reference proteome</keyword>
<dbReference type="EMBL" id="JANUGQ010000004">
    <property type="protein sequence ID" value="MCS0635370.1"/>
    <property type="molecule type" value="Genomic_DNA"/>
</dbReference>
<proteinExistence type="predicted"/>
<reference evidence="1" key="1">
    <citation type="submission" date="2022-08" db="EMBL/GenBank/DDBJ databases">
        <authorList>
            <person name="Somphong A."/>
            <person name="Phongsopitanun W."/>
        </authorList>
    </citation>
    <scope>NUCLEOTIDE SEQUENCE</scope>
    <source>
        <strain evidence="1">LP05-1</strain>
    </source>
</reference>
<evidence type="ECO:0000313" key="1">
    <source>
        <dbReference type="EMBL" id="MCS0635370.1"/>
    </source>
</evidence>
<name>A0ABT2CDG4_9ACTN</name>
<evidence type="ECO:0008006" key="3">
    <source>
        <dbReference type="Google" id="ProtNLM"/>
    </source>
</evidence>
<accession>A0ABT2CDG4</accession>
<dbReference type="RefSeq" id="WP_258786184.1">
    <property type="nucleotide sequence ID" value="NZ_JANUGQ010000004.1"/>
</dbReference>
<evidence type="ECO:0000313" key="2">
    <source>
        <dbReference type="Proteomes" id="UP001431313"/>
    </source>
</evidence>
<protein>
    <recommendedName>
        <fullName evidence="3">Helicase XPB/Ssl2 N-terminal domain-containing protein</fullName>
    </recommendedName>
</protein>
<gene>
    <name evidence="1" type="ORF">NX801_06805</name>
</gene>
<comment type="caution">
    <text evidence="1">The sequence shown here is derived from an EMBL/GenBank/DDBJ whole genome shotgun (WGS) entry which is preliminary data.</text>
</comment>
<sequence length="706" mass="74262">MTRTTALNTGRDDFLRWVADERGLDLPARPVDAVLALLSLNGADRRSGVPEPTPPLVRRLLHEDLPVLLQVTPDELAALPDVLIALADRARSTHRLNAKRHARLLETVGHAVPDFERAMRDPRNLTWPRWYAALLTADGVDRDDSGAVREWLAALDRTPRGERPPLPGGVHRAHLADRTFAARTLLTEALLGAAARDARGVPTAGPLLTDPPRTAEEWEELADELLGRWTAEGLGAALAGPRSDLAPGPESLPHLALADRLLDEHLDYYGRSDAPLLPPSGLPAPGELRALLHAAPLPAALARGAEAPGLAGSAAAPDGAALRELAERCGFPGPAGGVWSEGTPEELAELAADILTATVERIAAEAAPADAYAPDASHLLYALYERGGMPDSVAREVADVAGWELDPKVVESPVPVPGAPVPGPYVLPAADRLGQLLGRVAPDESERSSLERPARSLAAVLDRLAATGCLFRSGDAYGLTPLGNAAVRHALLAGQVAAPLRDTVLGWDPDELIAAADSWSGPAAVAALADWVAGHGGGDDTWRILLAALSRIHTTHGEGPKSVFTLLKAAGMPSAPVREVLTDPVLGGYARRLLVSRGEEAPEAVVPYSARAVLLDEELMAHWLADLRARRAAEPAGPDDRSAPGALVTAFDTAAAGWPGGPQALLAALAAAGPHSFTIYTKDLAANHPDARVRRWATRVARQPGT</sequence>
<organism evidence="1 2">
    <name type="scientific">Streptomyces pyxinae</name>
    <dbReference type="NCBI Taxonomy" id="2970734"/>
    <lineage>
        <taxon>Bacteria</taxon>
        <taxon>Bacillati</taxon>
        <taxon>Actinomycetota</taxon>
        <taxon>Actinomycetes</taxon>
        <taxon>Kitasatosporales</taxon>
        <taxon>Streptomycetaceae</taxon>
        <taxon>Streptomyces</taxon>
    </lineage>
</organism>